<feature type="compositionally biased region" description="Polar residues" evidence="1">
    <location>
        <begin position="1"/>
        <end position="13"/>
    </location>
</feature>
<name>D0LFJ9_GORB4</name>
<proteinExistence type="predicted"/>
<reference evidence="2 3" key="1">
    <citation type="journal article" date="2010" name="Stand. Genomic Sci.">
        <title>Complete genome sequence of Gordonia bronchialis type strain (3410).</title>
        <authorList>
            <person name="Ivanova N."/>
            <person name="Sikorski J."/>
            <person name="Jando M."/>
            <person name="Lapidus A."/>
            <person name="Nolan M."/>
            <person name="Lucas S."/>
            <person name="Del Rio T.G."/>
            <person name="Tice H."/>
            <person name="Copeland A."/>
            <person name="Cheng J.F."/>
            <person name="Chen F."/>
            <person name="Bruce D."/>
            <person name="Goodwin L."/>
            <person name="Pitluck S."/>
            <person name="Mavromatis K."/>
            <person name="Ovchinnikova G."/>
            <person name="Pati A."/>
            <person name="Chen A."/>
            <person name="Palaniappan K."/>
            <person name="Land M."/>
            <person name="Hauser L."/>
            <person name="Chang Y.J."/>
            <person name="Jeffries C.D."/>
            <person name="Chain P."/>
            <person name="Saunders E."/>
            <person name="Han C."/>
            <person name="Detter J.C."/>
            <person name="Brettin T."/>
            <person name="Rohde M."/>
            <person name="Goker M."/>
            <person name="Bristow J."/>
            <person name="Eisen J.A."/>
            <person name="Markowitz V."/>
            <person name="Hugenholtz P."/>
            <person name="Klenk H.P."/>
            <person name="Kyrpides N.C."/>
        </authorList>
    </citation>
    <scope>NUCLEOTIDE SEQUENCE [LARGE SCALE GENOMIC DNA]</scope>
    <source>
        <strain evidence="3">ATCC 25592 / DSM 43247 / BCRC 13721 / JCM 3198 / KCTC 3076 / NBRC 16047 / NCTC 10667</strain>
        <plasmid evidence="3">pGBRO01</plasmid>
    </source>
</reference>
<organism evidence="2 3">
    <name type="scientific">Gordonia bronchialis (strain ATCC 25592 / DSM 43247 / BCRC 13721 / JCM 3198 / KCTC 3076 / NBRC 16047 / NCTC 10667)</name>
    <name type="common">Rhodococcus bronchialis</name>
    <dbReference type="NCBI Taxonomy" id="526226"/>
    <lineage>
        <taxon>Bacteria</taxon>
        <taxon>Bacillati</taxon>
        <taxon>Actinomycetota</taxon>
        <taxon>Actinomycetes</taxon>
        <taxon>Mycobacteriales</taxon>
        <taxon>Gordoniaceae</taxon>
        <taxon>Gordonia</taxon>
    </lineage>
</organism>
<keyword evidence="3" id="KW-1185">Reference proteome</keyword>
<dbReference type="HOGENOM" id="CLU_2699512_0_0_11"/>
<dbReference type="AlphaFoldDB" id="D0LFJ9"/>
<accession>D0LFJ9</accession>
<sequence>MTASNTSPETHQQPRSRRRSARETARVARTANDLLNCRLLQAEHHSTTDAENHIAEHCAQTMDTQAEGPAMVT</sequence>
<protein>
    <submittedName>
        <fullName evidence="2">Uncharacterized protein</fullName>
    </submittedName>
</protein>
<evidence type="ECO:0000256" key="1">
    <source>
        <dbReference type="SAM" id="MobiDB-lite"/>
    </source>
</evidence>
<evidence type="ECO:0000313" key="3">
    <source>
        <dbReference type="Proteomes" id="UP000001219"/>
    </source>
</evidence>
<geneLocation type="plasmid" evidence="2 3">
    <name>pGBRO01</name>
</geneLocation>
<gene>
    <name evidence="2" type="ORF">Gbro_4935</name>
</gene>
<dbReference type="KEGG" id="gbr:Gbro_4935"/>
<keyword evidence="2" id="KW-0614">Plasmid</keyword>
<dbReference type="RefSeq" id="WP_012836518.1">
    <property type="nucleotide sequence ID" value="NC_013442.1"/>
</dbReference>
<feature type="region of interest" description="Disordered" evidence="1">
    <location>
        <begin position="1"/>
        <end position="26"/>
    </location>
</feature>
<evidence type="ECO:0000313" key="2">
    <source>
        <dbReference type="EMBL" id="ACY24048.1"/>
    </source>
</evidence>
<dbReference type="EMBL" id="CP001803">
    <property type="protein sequence ID" value="ACY24048.1"/>
    <property type="molecule type" value="Genomic_DNA"/>
</dbReference>
<dbReference type="Proteomes" id="UP000001219">
    <property type="component" value="Plasmid pGBRO01"/>
</dbReference>